<accession>A0A1M7MN69</accession>
<evidence type="ECO:0000313" key="3">
    <source>
        <dbReference type="Proteomes" id="UP000184420"/>
    </source>
</evidence>
<keyword evidence="1" id="KW-0472">Membrane</keyword>
<evidence type="ECO:0000256" key="1">
    <source>
        <dbReference type="SAM" id="Phobius"/>
    </source>
</evidence>
<feature type="transmembrane region" description="Helical" evidence="1">
    <location>
        <begin position="453"/>
        <end position="470"/>
    </location>
</feature>
<dbReference type="OrthoDB" id="996005at2"/>
<feature type="transmembrane region" description="Helical" evidence="1">
    <location>
        <begin position="140"/>
        <end position="159"/>
    </location>
</feature>
<gene>
    <name evidence="2" type="ORF">SAMN05444266_1144</name>
</gene>
<dbReference type="RefSeq" id="WP_073087449.1">
    <property type="nucleotide sequence ID" value="NZ_FRBL01000014.1"/>
</dbReference>
<name>A0A1M7MN69_9BACT</name>
<protein>
    <recommendedName>
        <fullName evidence="4">Dolichyl-phosphate-mannose-protein mannosyltransferase</fullName>
    </recommendedName>
</protein>
<evidence type="ECO:0008006" key="4">
    <source>
        <dbReference type="Google" id="ProtNLM"/>
    </source>
</evidence>
<keyword evidence="1" id="KW-1133">Transmembrane helix</keyword>
<feature type="transmembrane region" description="Helical" evidence="1">
    <location>
        <begin position="380"/>
        <end position="402"/>
    </location>
</feature>
<feature type="transmembrane region" description="Helical" evidence="1">
    <location>
        <begin position="166"/>
        <end position="196"/>
    </location>
</feature>
<feature type="transmembrane region" description="Helical" evidence="1">
    <location>
        <begin position="12"/>
        <end position="31"/>
    </location>
</feature>
<feature type="transmembrane region" description="Helical" evidence="1">
    <location>
        <begin position="91"/>
        <end position="109"/>
    </location>
</feature>
<reference evidence="2 3" key="1">
    <citation type="submission" date="2016-11" db="EMBL/GenBank/DDBJ databases">
        <authorList>
            <person name="Jaros S."/>
            <person name="Januszkiewicz K."/>
            <person name="Wedrychowicz H."/>
        </authorList>
    </citation>
    <scope>NUCLEOTIDE SEQUENCE [LARGE SCALE GENOMIC DNA]</scope>
    <source>
        <strain evidence="2 3">DSM 27406</strain>
    </source>
</reference>
<evidence type="ECO:0000313" key="2">
    <source>
        <dbReference type="EMBL" id="SHM92438.1"/>
    </source>
</evidence>
<dbReference type="Proteomes" id="UP000184420">
    <property type="component" value="Unassembled WGS sequence"/>
</dbReference>
<keyword evidence="1" id="KW-0812">Transmembrane</keyword>
<dbReference type="EMBL" id="FRBL01000014">
    <property type="protein sequence ID" value="SHM92438.1"/>
    <property type="molecule type" value="Genomic_DNA"/>
</dbReference>
<feature type="transmembrane region" description="Helical" evidence="1">
    <location>
        <begin position="422"/>
        <end position="441"/>
    </location>
</feature>
<proteinExistence type="predicted"/>
<organism evidence="2 3">
    <name type="scientific">Chitinophaga jiangningensis</name>
    <dbReference type="NCBI Taxonomy" id="1419482"/>
    <lineage>
        <taxon>Bacteria</taxon>
        <taxon>Pseudomonadati</taxon>
        <taxon>Bacteroidota</taxon>
        <taxon>Chitinophagia</taxon>
        <taxon>Chitinophagales</taxon>
        <taxon>Chitinophagaceae</taxon>
        <taxon>Chitinophaga</taxon>
    </lineage>
</organism>
<keyword evidence="3" id="KW-1185">Reference proteome</keyword>
<feature type="transmembrane region" description="Helical" evidence="1">
    <location>
        <begin position="116"/>
        <end position="134"/>
    </location>
</feature>
<dbReference type="STRING" id="1419482.SAMN05444266_1144"/>
<sequence>MMHLIPRKHLPAILLLTLITVTSRFIVRYFYHFDINAVPVLETWHLLDKQLLIDHPWECMWYLHSQPPLFNGLCSLLMNAFPVHYIPVMEALWILLGFIQTILLYLSVYQLTGKRWTGFAVSAYFCITPAFLLYEAWYFYTYLGMIFLSYSLFFLIRFLRTEKFVWGFALFLTLAVICLTISMFHLVWLLAVVVLVWLMCKPPLRKKTILAALFPVLMVTGWYGKNKIMFGHFTASTWMGMNVARIMLPLDRQLPPSITNDTIRRYADIGPFRCLEEYGVQWLPENKQYPGVSALHDWCKGTSESNFNNIQYIYISDQFQKAGIACLKADPKKYLKLTFTANSLYFSPTTNYFNLVKNRSRILGYEYLFNLGYIPIHKDYIFLSNAILVLLYALSFSLLAWHSLKRWKGVRKGLLAWEWQDIAAVYSAFNILYLMLAGNFLELGENNRFRFQVIPLFLFLLVYTVWNQWLRGKAIKQ</sequence>
<dbReference type="AlphaFoldDB" id="A0A1M7MN69"/>
<feature type="transmembrane region" description="Helical" evidence="1">
    <location>
        <begin position="208"/>
        <end position="224"/>
    </location>
</feature>